<gene>
    <name evidence="1" type="ORF">AMS69_18575</name>
</gene>
<reference evidence="1 2" key="1">
    <citation type="submission" date="2015-08" db="EMBL/GenBank/DDBJ databases">
        <title>Genomes of Isolates from Cabo Rojo, PR.</title>
        <authorList>
            <person name="Sanchez-Nieves R.L."/>
            <person name="Montalvo-Rodriguez R."/>
        </authorList>
    </citation>
    <scope>NUCLEOTIDE SEQUENCE [LARGE SCALE GENOMIC DNA]</scope>
    <source>
        <strain evidence="1 2">SL3</strain>
    </source>
</reference>
<name>A0A0N0BMX3_9EURY</name>
<dbReference type="PATRIC" id="fig|1705562.3.peg.764"/>
<evidence type="ECO:0000313" key="1">
    <source>
        <dbReference type="EMBL" id="KOX91496.1"/>
    </source>
</evidence>
<dbReference type="OrthoDB" id="221210at2157"/>
<accession>A0A0N0BMX3</accession>
<keyword evidence="2" id="KW-1185">Reference proteome</keyword>
<evidence type="ECO:0000313" key="2">
    <source>
        <dbReference type="Proteomes" id="UP000037729"/>
    </source>
</evidence>
<dbReference type="EMBL" id="LIUF01000010">
    <property type="protein sequence ID" value="KOX91496.1"/>
    <property type="molecule type" value="Genomic_DNA"/>
</dbReference>
<organism evidence="1 2">
    <name type="scientific">Haloarcula rubripromontorii</name>
    <dbReference type="NCBI Taxonomy" id="1705562"/>
    <lineage>
        <taxon>Archaea</taxon>
        <taxon>Methanobacteriati</taxon>
        <taxon>Methanobacteriota</taxon>
        <taxon>Stenosarchaea group</taxon>
        <taxon>Halobacteria</taxon>
        <taxon>Halobacteriales</taxon>
        <taxon>Haloarculaceae</taxon>
        <taxon>Haloarcula</taxon>
    </lineage>
</organism>
<dbReference type="RefSeq" id="WP_053969519.1">
    <property type="nucleotide sequence ID" value="NZ_JAWJXX010000008.1"/>
</dbReference>
<protein>
    <submittedName>
        <fullName evidence="1">Uncharacterized protein</fullName>
    </submittedName>
</protein>
<dbReference type="AlphaFoldDB" id="A0A0N0BMX3"/>
<dbReference type="Proteomes" id="UP000037729">
    <property type="component" value="Unassembled WGS sequence"/>
</dbReference>
<sequence length="68" mass="8061">MAMIERDSWHREECHRVPAALARARFWQSVAPHKIGFWEAVDETLLAHYPDCRYTRKTTLDDFRGEDA</sequence>
<dbReference type="GeneID" id="301689717"/>
<dbReference type="STRING" id="1705562.AMS69_18575"/>
<proteinExistence type="predicted"/>
<comment type="caution">
    <text evidence="1">The sequence shown here is derived from an EMBL/GenBank/DDBJ whole genome shotgun (WGS) entry which is preliminary data.</text>
</comment>